<sequence length="154" mass="17049">MKNGFSMIELIFVIVILGILAAIALPRLSASRDDALIAVAKNDLSTALSDVIAYTISQGKYSTNIKDMTNVDFKNSSFKVKGVECLKFDFHELKVMEVTINRSGLCDRVLDGSAVEPYLKMDATLNGRTYKHSDTKSFIPLDSETISRLSSVRY</sequence>
<protein>
    <submittedName>
        <fullName evidence="1">Prepilin-type N-terminal cleavage/methylation domain-containing protein</fullName>
    </submittedName>
</protein>
<dbReference type="InterPro" id="IPR045584">
    <property type="entry name" value="Pilin-like"/>
</dbReference>
<organism evidence="1 2">
    <name type="scientific">Campylobacter corcagiensis</name>
    <dbReference type="NCBI Taxonomy" id="1448857"/>
    <lineage>
        <taxon>Bacteria</taxon>
        <taxon>Pseudomonadati</taxon>
        <taxon>Campylobacterota</taxon>
        <taxon>Epsilonproteobacteria</taxon>
        <taxon>Campylobacterales</taxon>
        <taxon>Campylobacteraceae</taxon>
        <taxon>Campylobacter</taxon>
    </lineage>
</organism>
<name>A0A7M1LEL3_9BACT</name>
<dbReference type="EMBL" id="CP063078">
    <property type="protein sequence ID" value="QOQ86988.1"/>
    <property type="molecule type" value="Genomic_DNA"/>
</dbReference>
<accession>A0A7M1LEL3</accession>
<dbReference type="OrthoDB" id="5356178at2"/>
<evidence type="ECO:0000313" key="2">
    <source>
        <dbReference type="Proteomes" id="UP000594749"/>
    </source>
</evidence>
<dbReference type="AlphaFoldDB" id="A0A7M1LEL3"/>
<keyword evidence="2" id="KW-1185">Reference proteome</keyword>
<proteinExistence type="predicted"/>
<dbReference type="RefSeq" id="WP_025803346.1">
    <property type="nucleotide sequence ID" value="NZ_CP053842.1"/>
</dbReference>
<dbReference type="NCBIfam" id="TIGR02532">
    <property type="entry name" value="IV_pilin_GFxxxE"/>
    <property type="match status" value="1"/>
</dbReference>
<evidence type="ECO:0000313" key="1">
    <source>
        <dbReference type="EMBL" id="QOQ86988.1"/>
    </source>
</evidence>
<dbReference type="Gene3D" id="3.30.700.10">
    <property type="entry name" value="Glycoprotein, Type 4 Pilin"/>
    <property type="match status" value="1"/>
</dbReference>
<dbReference type="Pfam" id="PF07963">
    <property type="entry name" value="N_methyl"/>
    <property type="match status" value="1"/>
</dbReference>
<gene>
    <name evidence="1" type="ORF">IMC76_07190</name>
</gene>
<dbReference type="Proteomes" id="UP000594749">
    <property type="component" value="Chromosome"/>
</dbReference>
<reference evidence="1 2" key="1">
    <citation type="submission" date="2020-10" db="EMBL/GenBank/DDBJ databases">
        <title>Campylobacter and Helicobacter PacBio genomes.</title>
        <authorList>
            <person name="Lane C."/>
        </authorList>
    </citation>
    <scope>NUCLEOTIDE SEQUENCE [LARGE SCALE GENOMIC DNA]</scope>
    <source>
        <strain evidence="1 2">2016D-0077</strain>
    </source>
</reference>
<dbReference type="SUPFAM" id="SSF54523">
    <property type="entry name" value="Pili subunits"/>
    <property type="match status" value="1"/>
</dbReference>
<dbReference type="InterPro" id="IPR012902">
    <property type="entry name" value="N_methyl_site"/>
</dbReference>